<evidence type="ECO:0000313" key="5">
    <source>
        <dbReference type="EMBL" id="SVD13627.1"/>
    </source>
</evidence>
<name>A0A382SWL8_9ZZZZ</name>
<feature type="domain" description="Peptidoglycan hydrolase PcsB coiled-coil" evidence="4">
    <location>
        <begin position="27"/>
        <end position="98"/>
    </location>
</feature>
<dbReference type="AlphaFoldDB" id="A0A382SWL8"/>
<dbReference type="SUPFAM" id="SSF51261">
    <property type="entry name" value="Duplicated hybrid motif"/>
    <property type="match status" value="1"/>
</dbReference>
<dbReference type="Pfam" id="PF01551">
    <property type="entry name" value="Peptidase_M23"/>
    <property type="match status" value="1"/>
</dbReference>
<evidence type="ECO:0000256" key="2">
    <source>
        <dbReference type="SAM" id="Coils"/>
    </source>
</evidence>
<feature type="non-terminal residue" evidence="5">
    <location>
        <position position="308"/>
    </location>
</feature>
<dbReference type="Gene3D" id="6.10.250.3150">
    <property type="match status" value="1"/>
</dbReference>
<protein>
    <submittedName>
        <fullName evidence="5">Uncharacterized protein</fullName>
    </submittedName>
</protein>
<accession>A0A382SWL8</accession>
<evidence type="ECO:0000259" key="3">
    <source>
        <dbReference type="Pfam" id="PF01551"/>
    </source>
</evidence>
<feature type="domain" description="M23ase beta-sheet core" evidence="3">
    <location>
        <begin position="210"/>
        <end position="303"/>
    </location>
</feature>
<dbReference type="PANTHER" id="PTHR21666">
    <property type="entry name" value="PEPTIDASE-RELATED"/>
    <property type="match status" value="1"/>
</dbReference>
<keyword evidence="2" id="KW-0175">Coiled coil</keyword>
<dbReference type="PANTHER" id="PTHR21666:SF289">
    <property type="entry name" value="L-ALA--D-GLU ENDOPEPTIDASE"/>
    <property type="match status" value="1"/>
</dbReference>
<dbReference type="CDD" id="cd12797">
    <property type="entry name" value="M23_peptidase"/>
    <property type="match status" value="1"/>
</dbReference>
<evidence type="ECO:0000256" key="1">
    <source>
        <dbReference type="ARBA" id="ARBA00022729"/>
    </source>
</evidence>
<dbReference type="InterPro" id="IPR057309">
    <property type="entry name" value="PcsB_CC"/>
</dbReference>
<dbReference type="Pfam" id="PF24568">
    <property type="entry name" value="CC_PcsB"/>
    <property type="match status" value="1"/>
</dbReference>
<dbReference type="GO" id="GO:0004222">
    <property type="term" value="F:metalloendopeptidase activity"/>
    <property type="evidence" value="ECO:0007669"/>
    <property type="project" value="TreeGrafter"/>
</dbReference>
<dbReference type="InterPro" id="IPR050570">
    <property type="entry name" value="Cell_wall_metabolism_enzyme"/>
</dbReference>
<proteinExistence type="predicted"/>
<keyword evidence="1" id="KW-0732">Signal</keyword>
<sequence>RRELKIYNWNLKINDNKMDHLTTQLSQSEKNIFLQQEIMGRRIRMIYKQGKLFPVKIMFSSESFMDLLKRAKYIDKVMAYDKSVFINYENELNELNSKKKALIHAKSNILLYKNKATAKKKEILGEKNKKKQFLSKLNKEKKLNRRLKDELVQSSKELNILISRLETKMINGEGIDIVDKKGSLFPPVSGNLLTQFGRKRDKKFNSYIVSNGIHIEIKKGTAVRSIFNGKVLYTGTLEGYGNIIIVGHGMNYHSLYGHLDEITTISGKTVRSGQIIGRSGDTGSILGESLYFEMRQNGKPIEPTAWLT</sequence>
<feature type="non-terminal residue" evidence="5">
    <location>
        <position position="1"/>
    </location>
</feature>
<feature type="coiled-coil region" evidence="2">
    <location>
        <begin position="130"/>
        <end position="164"/>
    </location>
</feature>
<dbReference type="InterPro" id="IPR016047">
    <property type="entry name" value="M23ase_b-sheet_dom"/>
</dbReference>
<evidence type="ECO:0000259" key="4">
    <source>
        <dbReference type="Pfam" id="PF24568"/>
    </source>
</evidence>
<dbReference type="Gene3D" id="2.70.70.10">
    <property type="entry name" value="Glucose Permease (Domain IIA)"/>
    <property type="match status" value="1"/>
</dbReference>
<gene>
    <name evidence="5" type="ORF">METZ01_LOCUS366481</name>
</gene>
<dbReference type="EMBL" id="UINC01131738">
    <property type="protein sequence ID" value="SVD13627.1"/>
    <property type="molecule type" value="Genomic_DNA"/>
</dbReference>
<reference evidence="5" key="1">
    <citation type="submission" date="2018-05" db="EMBL/GenBank/DDBJ databases">
        <authorList>
            <person name="Lanie J.A."/>
            <person name="Ng W.-L."/>
            <person name="Kazmierczak K.M."/>
            <person name="Andrzejewski T.M."/>
            <person name="Davidsen T.M."/>
            <person name="Wayne K.J."/>
            <person name="Tettelin H."/>
            <person name="Glass J.I."/>
            <person name="Rusch D."/>
            <person name="Podicherti R."/>
            <person name="Tsui H.-C.T."/>
            <person name="Winkler M.E."/>
        </authorList>
    </citation>
    <scope>NUCLEOTIDE SEQUENCE</scope>
</reference>
<dbReference type="InterPro" id="IPR011055">
    <property type="entry name" value="Dup_hybrid_motif"/>
</dbReference>
<organism evidence="5">
    <name type="scientific">marine metagenome</name>
    <dbReference type="NCBI Taxonomy" id="408172"/>
    <lineage>
        <taxon>unclassified sequences</taxon>
        <taxon>metagenomes</taxon>
        <taxon>ecological metagenomes</taxon>
    </lineage>
</organism>